<dbReference type="GO" id="GO:0000956">
    <property type="term" value="P:nuclear-transcribed mRNA catabolic process"/>
    <property type="evidence" value="ECO:0007669"/>
    <property type="project" value="TreeGrafter"/>
</dbReference>
<dbReference type="PANTHER" id="PTHR12341">
    <property type="entry name" value="5'-&gt;3' EXORIBONUCLEASE"/>
    <property type="match status" value="1"/>
</dbReference>
<protein>
    <submittedName>
        <fullName evidence="7">5'-3' exoribonuclease 2</fullName>
    </submittedName>
</protein>
<dbReference type="InParanoid" id="A0A2R5H1Y9"/>
<evidence type="ECO:0000313" key="7">
    <source>
        <dbReference type="EMBL" id="GBG34841.1"/>
    </source>
</evidence>
<dbReference type="GO" id="GO:0004534">
    <property type="term" value="F:5'-3' RNA exonuclease activity"/>
    <property type="evidence" value="ECO:0007669"/>
    <property type="project" value="TreeGrafter"/>
</dbReference>
<feature type="domain" description="C3H1-type" evidence="6">
    <location>
        <begin position="456"/>
        <end position="484"/>
    </location>
</feature>
<dbReference type="PROSITE" id="PS50103">
    <property type="entry name" value="ZF_C3H1"/>
    <property type="match status" value="1"/>
</dbReference>
<evidence type="ECO:0000259" key="6">
    <source>
        <dbReference type="PROSITE" id="PS50103"/>
    </source>
</evidence>
<dbReference type="Pfam" id="PF03159">
    <property type="entry name" value="XRN_N"/>
    <property type="match status" value="2"/>
</dbReference>
<keyword evidence="4" id="KW-0863">Zinc-finger</keyword>
<dbReference type="Pfam" id="PF17846">
    <property type="entry name" value="XRN_M"/>
    <property type="match status" value="2"/>
</dbReference>
<dbReference type="Proteomes" id="UP000241890">
    <property type="component" value="Unassembled WGS sequence"/>
</dbReference>
<keyword evidence="4" id="KW-0862">Zinc</keyword>
<dbReference type="PANTHER" id="PTHR12341:SF29">
    <property type="entry name" value="EXONUCLEASE XRNC, PUTATIVE-RELATED"/>
    <property type="match status" value="1"/>
</dbReference>
<keyword evidence="2" id="KW-0378">Hydrolase</keyword>
<evidence type="ECO:0000313" key="8">
    <source>
        <dbReference type="Proteomes" id="UP000241890"/>
    </source>
</evidence>
<feature type="compositionally biased region" description="Basic and acidic residues" evidence="5">
    <location>
        <begin position="845"/>
        <end position="854"/>
    </location>
</feature>
<keyword evidence="3" id="KW-0269">Exonuclease</keyword>
<evidence type="ECO:0000256" key="2">
    <source>
        <dbReference type="ARBA" id="ARBA00022801"/>
    </source>
</evidence>
<feature type="zinc finger region" description="C3H1-type" evidence="4">
    <location>
        <begin position="456"/>
        <end position="484"/>
    </location>
</feature>
<dbReference type="Gene3D" id="3.40.50.12390">
    <property type="match status" value="2"/>
</dbReference>
<accession>A0A2R5H1Y9</accession>
<dbReference type="InterPro" id="IPR000571">
    <property type="entry name" value="Znf_CCCH"/>
</dbReference>
<evidence type="ECO:0000256" key="3">
    <source>
        <dbReference type="ARBA" id="ARBA00022839"/>
    </source>
</evidence>
<dbReference type="CDD" id="cd18673">
    <property type="entry name" value="PIN_XRN1-2-like"/>
    <property type="match status" value="1"/>
</dbReference>
<evidence type="ECO:0000256" key="4">
    <source>
        <dbReference type="PROSITE-ProRule" id="PRU00723"/>
    </source>
</evidence>
<dbReference type="GO" id="GO:0008270">
    <property type="term" value="F:zinc ion binding"/>
    <property type="evidence" value="ECO:0007669"/>
    <property type="project" value="UniProtKB-KW"/>
</dbReference>
<gene>
    <name evidence="7" type="ORF">FCC1311_110632</name>
</gene>
<comment type="caution">
    <text evidence="7">The sequence shown here is derived from an EMBL/GenBank/DDBJ whole genome shotgun (WGS) entry which is preliminary data.</text>
</comment>
<dbReference type="Gene3D" id="1.25.40.1050">
    <property type="match status" value="1"/>
</dbReference>
<sequence>MGVPAFYGWLLRQVPEVLRGQIGDSENVYIDMNSVIHPCCHADGSSLGRSEEDMFEAVMDELDALVSLTKPRKLLYLAIDGVAPAAKMVQQRERRLRSIRDHEERLAVEDEHRVERAKRGIFVPESRVYDDNRWDSNVITPGTVFMEKLSEYLKKTTAKRVASGTPGWENLTVVIADANVPGEGEHKILEFIRSQESFDDDTGASANQVDAEAEAQTAVEETKEEKKTKRIGKSRRKKSRAVNNHCIVGDDADLAMLGVALHTKRCIILRNTSRLEKLIITNVSRSRFYAPQYTRLVDGDLGGAKKKKKQKNQTPKVRKMRNDYAAIDIDLMRYHFLSKYLQKHDLTPEEKERALDDIIILFMLGGNDFLPHMPTLDVRRDALSRIIATYSKSILAPRDNAVDRPSFIVNKDYSLNLESLDAFFGALARFEEPMKPRSSVNYPSGTVAKNKSWKPPKTMTQCGDFSRDGSCPRGEYCPNLHEDHVPHTHHLQELRTAVLEFAAAIVKLAEEGKDWNALNAEKKRIESLVSGKVKLEMTPFNKRVTPSLVFSNIQFPRDEEHIRKTAKALGVLHAHSDEKKRTIKVLLHKEYRNLKPKEYASEPKRAHIRDVLQRAYEDDVSLMVEEHGDAITSIAGRDHRELFSGDENDFYGAREYYLAKFGVDIEEESGKAKVEELAKDFVHGMQFVTRYYLHRLPHWDWEYTHHYAPLARDICATIPTMIKENQYDSWPPSEPATPIEQLMTVLPQKSSWALPESLAEKMVDPDSPVKSMFPDPADIHLDPNGRRFRYQWVARMPPLDRNIIKEVVDASRGSWTPETLRRDGRTPSTLIVQSKLLRASSAEAPTKDQPKEGDTSSAGLSVEPAMGSLFQGKISDVRGHGPHLLRANFSPRMDNWNLPSHRRQLVTMARGLSRLLRFR</sequence>
<dbReference type="AlphaFoldDB" id="A0A2R5H1Y9"/>
<feature type="region of interest" description="Disordered" evidence="5">
    <location>
        <begin position="837"/>
        <end position="862"/>
    </location>
</feature>
<keyword evidence="8" id="KW-1185">Reference proteome</keyword>
<organism evidence="7 8">
    <name type="scientific">Hondaea fermentalgiana</name>
    <dbReference type="NCBI Taxonomy" id="2315210"/>
    <lineage>
        <taxon>Eukaryota</taxon>
        <taxon>Sar</taxon>
        <taxon>Stramenopiles</taxon>
        <taxon>Bigyra</taxon>
        <taxon>Labyrinthulomycetes</taxon>
        <taxon>Thraustochytrida</taxon>
        <taxon>Thraustochytriidae</taxon>
        <taxon>Hondaea</taxon>
    </lineage>
</organism>
<keyword evidence="1" id="KW-0540">Nuclease</keyword>
<dbReference type="InterPro" id="IPR004859">
    <property type="entry name" value="Xrn1_N"/>
</dbReference>
<reference evidence="7 8" key="1">
    <citation type="submission" date="2017-12" db="EMBL/GenBank/DDBJ databases">
        <title>Sequencing, de novo assembly and annotation of complete genome of a new Thraustochytrid species, strain FCC1311.</title>
        <authorList>
            <person name="Sedici K."/>
            <person name="Godart F."/>
            <person name="Aiese Cigliano R."/>
            <person name="Sanseverino W."/>
            <person name="Barakat M."/>
            <person name="Ortet P."/>
            <person name="Marechal E."/>
            <person name="Cagnac O."/>
            <person name="Amato A."/>
        </authorList>
    </citation>
    <scope>NUCLEOTIDE SEQUENCE [LARGE SCALE GENOMIC DNA]</scope>
</reference>
<dbReference type="InterPro" id="IPR027073">
    <property type="entry name" value="5_3_exoribonuclease"/>
</dbReference>
<dbReference type="EMBL" id="BEYU01000220">
    <property type="protein sequence ID" value="GBG34841.1"/>
    <property type="molecule type" value="Genomic_DNA"/>
</dbReference>
<evidence type="ECO:0000256" key="5">
    <source>
        <dbReference type="SAM" id="MobiDB-lite"/>
    </source>
</evidence>
<proteinExistence type="predicted"/>
<dbReference type="OrthoDB" id="372487at2759"/>
<dbReference type="GO" id="GO:0003723">
    <property type="term" value="F:RNA binding"/>
    <property type="evidence" value="ECO:0007669"/>
    <property type="project" value="TreeGrafter"/>
</dbReference>
<dbReference type="GO" id="GO:0005634">
    <property type="term" value="C:nucleus"/>
    <property type="evidence" value="ECO:0007669"/>
    <property type="project" value="TreeGrafter"/>
</dbReference>
<keyword evidence="4" id="KW-0479">Metal-binding</keyword>
<name>A0A2R5H1Y9_9STRA</name>
<dbReference type="InterPro" id="IPR041412">
    <property type="entry name" value="Xrn1_helical"/>
</dbReference>
<evidence type="ECO:0000256" key="1">
    <source>
        <dbReference type="ARBA" id="ARBA00022722"/>
    </source>
</evidence>